<dbReference type="SUPFAM" id="SSF51246">
    <property type="entry name" value="Rudiment single hybrid motif"/>
    <property type="match status" value="1"/>
</dbReference>
<dbReference type="RefSeq" id="WP_007365417.1">
    <property type="nucleotide sequence ID" value="NZ_ACLR01000160.1"/>
</dbReference>
<dbReference type="UniPathway" id="UPA00074">
    <property type="reaction ID" value="UER00125"/>
</dbReference>
<evidence type="ECO:0000256" key="4">
    <source>
        <dbReference type="ARBA" id="ARBA00013255"/>
    </source>
</evidence>
<dbReference type="Gene3D" id="3.30.470.20">
    <property type="entry name" value="ATP-grasp fold, B domain"/>
    <property type="match status" value="1"/>
</dbReference>
<comment type="similarity">
    <text evidence="9 12">Belongs to the GARS family.</text>
</comment>
<dbReference type="EC" id="6.3.4.13" evidence="4 12"/>
<dbReference type="PANTHER" id="PTHR43472:SF1">
    <property type="entry name" value="PHOSPHORIBOSYLAMINE--GLYCINE LIGASE, CHLOROPLASTIC"/>
    <property type="match status" value="1"/>
</dbReference>
<keyword evidence="8 13" id="KW-0067">ATP-binding</keyword>
<comment type="pathway">
    <text evidence="3 12">Purine metabolism; IMP biosynthesis via de novo pathway; N(1)-(5-phospho-D-ribosyl)glycinamide from 5-phospho-alpha-D-ribose 1-diphosphate: step 2/2.</text>
</comment>
<evidence type="ECO:0000259" key="14">
    <source>
        <dbReference type="PROSITE" id="PS50975"/>
    </source>
</evidence>
<dbReference type="GO" id="GO:0046872">
    <property type="term" value="F:metal ion binding"/>
    <property type="evidence" value="ECO:0007669"/>
    <property type="project" value="InterPro"/>
</dbReference>
<evidence type="ECO:0000256" key="6">
    <source>
        <dbReference type="ARBA" id="ARBA00022741"/>
    </source>
</evidence>
<dbReference type="Pfam" id="PF02843">
    <property type="entry name" value="GARS_C"/>
    <property type="match status" value="1"/>
</dbReference>
<dbReference type="InterPro" id="IPR020561">
    <property type="entry name" value="PRibGlycinamid_synth_ATP-grasp"/>
</dbReference>
<evidence type="ECO:0000256" key="9">
    <source>
        <dbReference type="ARBA" id="ARBA00038345"/>
    </source>
</evidence>
<evidence type="ECO:0000256" key="7">
    <source>
        <dbReference type="ARBA" id="ARBA00022755"/>
    </source>
</evidence>
<dbReference type="PROSITE" id="PS50975">
    <property type="entry name" value="ATP_GRASP"/>
    <property type="match status" value="1"/>
</dbReference>
<comment type="caution">
    <text evidence="15">The sequence shown here is derived from an EMBL/GenBank/DDBJ whole genome shotgun (WGS) entry which is preliminary data.</text>
</comment>
<dbReference type="STRING" id="596327.PORUE0001_1170"/>
<dbReference type="SUPFAM" id="SSF52440">
    <property type="entry name" value="PreATP-grasp domain"/>
    <property type="match status" value="1"/>
</dbReference>
<evidence type="ECO:0000256" key="10">
    <source>
        <dbReference type="ARBA" id="ARBA00042242"/>
    </source>
</evidence>
<comment type="cofactor">
    <cofactor evidence="1">
        <name>Mn(2+)</name>
        <dbReference type="ChEBI" id="CHEBI:29035"/>
    </cofactor>
</comment>
<dbReference type="InterPro" id="IPR020560">
    <property type="entry name" value="PRibGlycinamide_synth_C-dom"/>
</dbReference>
<reference evidence="15 16" key="1">
    <citation type="submission" date="2009-04" db="EMBL/GenBank/DDBJ databases">
        <authorList>
            <person name="Sebastian Y."/>
            <person name="Madupu R."/>
            <person name="Durkin A.S."/>
            <person name="Torralba M."/>
            <person name="Methe B."/>
            <person name="Sutton G.G."/>
            <person name="Strausberg R.L."/>
            <person name="Nelson K.E."/>
        </authorList>
    </citation>
    <scope>NUCLEOTIDE SEQUENCE [LARGE SCALE GENOMIC DNA]</scope>
    <source>
        <strain evidence="15 16">60-3</strain>
    </source>
</reference>
<evidence type="ECO:0000313" key="15">
    <source>
        <dbReference type="EMBL" id="EEK16755.1"/>
    </source>
</evidence>
<dbReference type="GO" id="GO:0006189">
    <property type="term" value="P:'de novo' IMP biosynthetic process"/>
    <property type="evidence" value="ECO:0007669"/>
    <property type="project" value="UniProtKB-UniRule"/>
</dbReference>
<evidence type="ECO:0000256" key="2">
    <source>
        <dbReference type="ARBA" id="ARBA00001946"/>
    </source>
</evidence>
<dbReference type="InterPro" id="IPR037123">
    <property type="entry name" value="PRibGlycinamide_synth_C_sf"/>
</dbReference>
<proteinExistence type="inferred from homology"/>
<evidence type="ECO:0000256" key="5">
    <source>
        <dbReference type="ARBA" id="ARBA00022598"/>
    </source>
</evidence>
<evidence type="ECO:0000256" key="3">
    <source>
        <dbReference type="ARBA" id="ARBA00005174"/>
    </source>
</evidence>
<dbReference type="PROSITE" id="PS00184">
    <property type="entry name" value="GARS"/>
    <property type="match status" value="1"/>
</dbReference>
<dbReference type="InterPro" id="IPR000115">
    <property type="entry name" value="PRibGlycinamide_synth"/>
</dbReference>
<keyword evidence="6 13" id="KW-0547">Nucleotide-binding</keyword>
<dbReference type="Pfam" id="PF02844">
    <property type="entry name" value="GARS_N"/>
    <property type="match status" value="1"/>
</dbReference>
<dbReference type="NCBIfam" id="TIGR00877">
    <property type="entry name" value="purD"/>
    <property type="match status" value="1"/>
</dbReference>
<dbReference type="HAMAP" id="MF_00138">
    <property type="entry name" value="GARS"/>
    <property type="match status" value="1"/>
</dbReference>
<dbReference type="OrthoDB" id="9807240at2"/>
<comment type="cofactor">
    <cofactor evidence="2">
        <name>Mg(2+)</name>
        <dbReference type="ChEBI" id="CHEBI:18420"/>
    </cofactor>
</comment>
<name>C2MBZ2_9PORP</name>
<dbReference type="GO" id="GO:0004637">
    <property type="term" value="F:phosphoribosylamine-glycine ligase activity"/>
    <property type="evidence" value="ECO:0007669"/>
    <property type="project" value="UniProtKB-UniRule"/>
</dbReference>
<keyword evidence="5 12" id="KW-0436">Ligase</keyword>
<dbReference type="Gene3D" id="3.30.1490.20">
    <property type="entry name" value="ATP-grasp fold, A domain"/>
    <property type="match status" value="1"/>
</dbReference>
<dbReference type="Gene3D" id="3.90.600.10">
    <property type="entry name" value="Phosphoribosylglycinamide synthetase, C-terminal domain"/>
    <property type="match status" value="1"/>
</dbReference>
<dbReference type="SMART" id="SM01209">
    <property type="entry name" value="GARS_A"/>
    <property type="match status" value="1"/>
</dbReference>
<dbReference type="InterPro" id="IPR013815">
    <property type="entry name" value="ATP_grasp_subdomain_1"/>
</dbReference>
<keyword evidence="16" id="KW-1185">Reference proteome</keyword>
<dbReference type="Gene3D" id="3.40.50.20">
    <property type="match status" value="1"/>
</dbReference>
<dbReference type="AlphaFoldDB" id="C2MBZ2"/>
<evidence type="ECO:0000256" key="1">
    <source>
        <dbReference type="ARBA" id="ARBA00001936"/>
    </source>
</evidence>
<evidence type="ECO:0000256" key="12">
    <source>
        <dbReference type="HAMAP-Rule" id="MF_00138"/>
    </source>
</evidence>
<accession>C2MBZ2</accession>
<sequence>MSLIYPNTKQDEKKSTDAEFMKFAKIEMVKAPQTVLLLGSGGRECAMAAAIAESKLLRKLYIAPGNAGTAAYGINVPDLNPAKHEAVSQFIATHGVTLLVCGPEAPLVDGLVDYLQEDARHPDLLIVGPDKAGAHLEGSKEYSKEFMRRHGIPTASYETFGPQDMEEAEEFLDQLSAPFVLKADGLAAGKGVLICQDREEAEQGLGQLFSGMFGSRGQRIVIEEFLEGIECSVFVATDGTDYCVLPVAKDYKRVGDGDTGPNTGGMGAVSPVPFADEAFMQRVEERIIRPTLEGLQEEGIQYVGFLFIGLMNVAGDPYVIEYNCRLGDPETEVVLPRIESDFLELLIAMATGQVAQYNLEISPEVAMTLVLVSKGYPGHYDKGFPIQLPEPVEGIRIYHSGTTLDEEGHVVTNGGRVLAITARGTTIQEAQKACYRTATQTLYEGKNYRHDIGNDLL</sequence>
<organism evidence="15 16">
    <name type="scientific">Porphyromonas uenonis 60-3</name>
    <dbReference type="NCBI Taxonomy" id="596327"/>
    <lineage>
        <taxon>Bacteria</taxon>
        <taxon>Pseudomonadati</taxon>
        <taxon>Bacteroidota</taxon>
        <taxon>Bacteroidia</taxon>
        <taxon>Bacteroidales</taxon>
        <taxon>Porphyromonadaceae</taxon>
        <taxon>Porphyromonas</taxon>
    </lineage>
</organism>
<comment type="catalytic activity">
    <reaction evidence="12">
        <text>5-phospho-beta-D-ribosylamine + glycine + ATP = N(1)-(5-phospho-beta-D-ribosyl)glycinamide + ADP + phosphate + H(+)</text>
        <dbReference type="Rhea" id="RHEA:17453"/>
        <dbReference type="ChEBI" id="CHEBI:15378"/>
        <dbReference type="ChEBI" id="CHEBI:30616"/>
        <dbReference type="ChEBI" id="CHEBI:43474"/>
        <dbReference type="ChEBI" id="CHEBI:57305"/>
        <dbReference type="ChEBI" id="CHEBI:58681"/>
        <dbReference type="ChEBI" id="CHEBI:143788"/>
        <dbReference type="ChEBI" id="CHEBI:456216"/>
        <dbReference type="EC" id="6.3.4.13"/>
    </reaction>
</comment>
<dbReference type="InterPro" id="IPR020562">
    <property type="entry name" value="PRibGlycinamide_synth_N"/>
</dbReference>
<dbReference type="Pfam" id="PF01071">
    <property type="entry name" value="GARS_A"/>
    <property type="match status" value="1"/>
</dbReference>
<protein>
    <recommendedName>
        <fullName evidence="4 12">Phosphoribosylamine--glycine ligase</fullName>
        <ecNumber evidence="4 12">6.3.4.13</ecNumber>
    </recommendedName>
    <alternativeName>
        <fullName evidence="12">GARS</fullName>
    </alternativeName>
    <alternativeName>
        <fullName evidence="10 12">Glycinamide ribonucleotide synthetase</fullName>
    </alternativeName>
    <alternativeName>
        <fullName evidence="11 12">Phosphoribosylglycinamide synthetase</fullName>
    </alternativeName>
</protein>
<dbReference type="GO" id="GO:0009113">
    <property type="term" value="P:purine nucleobase biosynthetic process"/>
    <property type="evidence" value="ECO:0007669"/>
    <property type="project" value="InterPro"/>
</dbReference>
<dbReference type="SMART" id="SM01210">
    <property type="entry name" value="GARS_C"/>
    <property type="match status" value="1"/>
</dbReference>
<evidence type="ECO:0000256" key="11">
    <source>
        <dbReference type="ARBA" id="ARBA00042864"/>
    </source>
</evidence>
<evidence type="ECO:0000256" key="8">
    <source>
        <dbReference type="ARBA" id="ARBA00022840"/>
    </source>
</evidence>
<dbReference type="InterPro" id="IPR016185">
    <property type="entry name" value="PreATP-grasp_dom_sf"/>
</dbReference>
<evidence type="ECO:0000313" key="16">
    <source>
        <dbReference type="Proteomes" id="UP000003303"/>
    </source>
</evidence>
<feature type="domain" description="ATP-grasp" evidence="14">
    <location>
        <begin position="144"/>
        <end position="351"/>
    </location>
</feature>
<gene>
    <name evidence="12 15" type="primary">purD</name>
    <name evidence="15" type="ORF">PORUE0001_1170</name>
</gene>
<dbReference type="EMBL" id="ACLR01000160">
    <property type="protein sequence ID" value="EEK16755.1"/>
    <property type="molecule type" value="Genomic_DNA"/>
</dbReference>
<evidence type="ECO:0000256" key="13">
    <source>
        <dbReference type="PROSITE-ProRule" id="PRU00409"/>
    </source>
</evidence>
<dbReference type="InterPro" id="IPR011761">
    <property type="entry name" value="ATP-grasp"/>
</dbReference>
<dbReference type="SUPFAM" id="SSF56059">
    <property type="entry name" value="Glutathione synthetase ATP-binding domain-like"/>
    <property type="match status" value="1"/>
</dbReference>
<dbReference type="InterPro" id="IPR020559">
    <property type="entry name" value="PRibGlycinamide_synth_CS"/>
</dbReference>
<keyword evidence="7 12" id="KW-0658">Purine biosynthesis</keyword>
<dbReference type="PANTHER" id="PTHR43472">
    <property type="entry name" value="PHOSPHORIBOSYLAMINE--GLYCINE LIGASE"/>
    <property type="match status" value="1"/>
</dbReference>
<dbReference type="InterPro" id="IPR011054">
    <property type="entry name" value="Rudment_hybrid_motif"/>
</dbReference>
<dbReference type="eggNOG" id="COG0151">
    <property type="taxonomic scope" value="Bacteria"/>
</dbReference>
<dbReference type="GO" id="GO:0005524">
    <property type="term" value="F:ATP binding"/>
    <property type="evidence" value="ECO:0007669"/>
    <property type="project" value="UniProtKB-UniRule"/>
</dbReference>
<dbReference type="Proteomes" id="UP000003303">
    <property type="component" value="Unassembled WGS sequence"/>
</dbReference>